<keyword evidence="1" id="KW-0812">Transmembrane</keyword>
<protein>
    <submittedName>
        <fullName evidence="2">Phage holin family protein</fullName>
    </submittedName>
</protein>
<organism evidence="2 3">
    <name type="scientific">Thalassobacterium sedimentorum</name>
    <dbReference type="NCBI Taxonomy" id="3041258"/>
    <lineage>
        <taxon>Bacteria</taxon>
        <taxon>Pseudomonadati</taxon>
        <taxon>Verrucomicrobiota</taxon>
        <taxon>Opitutia</taxon>
        <taxon>Puniceicoccales</taxon>
        <taxon>Coraliomargaritaceae</taxon>
        <taxon>Thalassobacterium</taxon>
    </lineage>
</organism>
<dbReference type="InterPro" id="IPR009937">
    <property type="entry name" value="Phage_holin_3_6"/>
</dbReference>
<evidence type="ECO:0000313" key="3">
    <source>
        <dbReference type="Proteomes" id="UP001243717"/>
    </source>
</evidence>
<gene>
    <name evidence="2" type="ORF">QEH59_17550</name>
</gene>
<name>A0ABU1ANB6_9BACT</name>
<dbReference type="Proteomes" id="UP001243717">
    <property type="component" value="Unassembled WGS sequence"/>
</dbReference>
<evidence type="ECO:0000313" key="2">
    <source>
        <dbReference type="EMBL" id="MDQ8196244.1"/>
    </source>
</evidence>
<reference evidence="2 3" key="1">
    <citation type="submission" date="2023-04" db="EMBL/GenBank/DDBJ databases">
        <title>A novel bacteria isolated from coastal sediment.</title>
        <authorList>
            <person name="Liu X.-J."/>
            <person name="Du Z.-J."/>
        </authorList>
    </citation>
    <scope>NUCLEOTIDE SEQUENCE [LARGE SCALE GENOMIC DNA]</scope>
    <source>
        <strain evidence="2 3">SDUM461004</strain>
    </source>
</reference>
<keyword evidence="1" id="KW-1133">Transmembrane helix</keyword>
<dbReference type="RefSeq" id="WP_308986680.1">
    <property type="nucleotide sequence ID" value="NZ_JARXIC010000055.1"/>
</dbReference>
<dbReference type="Pfam" id="PF07332">
    <property type="entry name" value="Phage_holin_3_6"/>
    <property type="match status" value="1"/>
</dbReference>
<feature type="transmembrane region" description="Helical" evidence="1">
    <location>
        <begin position="76"/>
        <end position="96"/>
    </location>
</feature>
<feature type="transmembrane region" description="Helical" evidence="1">
    <location>
        <begin position="36"/>
        <end position="64"/>
    </location>
</feature>
<comment type="caution">
    <text evidence="2">The sequence shown here is derived from an EMBL/GenBank/DDBJ whole genome shotgun (WGS) entry which is preliminary data.</text>
</comment>
<evidence type="ECO:0000256" key="1">
    <source>
        <dbReference type="SAM" id="Phobius"/>
    </source>
</evidence>
<accession>A0ABU1ANB6</accession>
<keyword evidence="3" id="KW-1185">Reference proteome</keyword>
<sequence length="125" mass="13466">MDALNAAESALRALGGIVESRLEMFSLETVIEKRRAACLLAAVMLSAGFALLGVTFAGIFLILLTPVEYRVHVACAWMLLNAFLAAVCVALLLYALRRGAAPFEHTREELRKDLACLGTVVKSGE</sequence>
<keyword evidence="1" id="KW-0472">Membrane</keyword>
<dbReference type="EMBL" id="JARXIC010000055">
    <property type="protein sequence ID" value="MDQ8196244.1"/>
    <property type="molecule type" value="Genomic_DNA"/>
</dbReference>
<proteinExistence type="predicted"/>